<comment type="caution">
    <text evidence="2">The sequence shown here is derived from an EMBL/GenBank/DDBJ whole genome shotgun (WGS) entry which is preliminary data.</text>
</comment>
<evidence type="ECO:0000259" key="1">
    <source>
        <dbReference type="PROSITE" id="PS50043"/>
    </source>
</evidence>
<dbReference type="EMBL" id="JBHSQI010000004">
    <property type="protein sequence ID" value="MFC6153635.1"/>
    <property type="molecule type" value="Genomic_DNA"/>
</dbReference>
<feature type="domain" description="HTH luxR-type" evidence="1">
    <location>
        <begin position="789"/>
        <end position="854"/>
    </location>
</feature>
<dbReference type="Proteomes" id="UP001596098">
    <property type="component" value="Unassembled WGS sequence"/>
</dbReference>
<dbReference type="InterPro" id="IPR027417">
    <property type="entry name" value="P-loop_NTPase"/>
</dbReference>
<proteinExistence type="predicted"/>
<dbReference type="PROSITE" id="PS50043">
    <property type="entry name" value="HTH_LUXR_2"/>
    <property type="match status" value="1"/>
</dbReference>
<protein>
    <submittedName>
        <fullName evidence="2">LuxR C-terminal-related transcriptional regulator</fullName>
    </submittedName>
</protein>
<dbReference type="Gene3D" id="1.10.10.10">
    <property type="entry name" value="Winged helix-like DNA-binding domain superfamily/Winged helix DNA-binding domain"/>
    <property type="match status" value="1"/>
</dbReference>
<dbReference type="RefSeq" id="WP_128220067.1">
    <property type="nucleotide sequence ID" value="NZ_CP034929.1"/>
</dbReference>
<evidence type="ECO:0000313" key="2">
    <source>
        <dbReference type="EMBL" id="MFC6153635.1"/>
    </source>
</evidence>
<name>A0ABW1R0L8_9ACTN</name>
<sequence length="869" mass="92059">MRTSTAWRNRLLAQIGATPLTVLHGPGGSGKTTLLRAWADLQREAGRPVLWVTLTPDVTSAQDAWEAVVEAAACAGAPDDVIAALRRPTSRGRRLSSTHALARALPGVTVVLDRCEYLTDRPAVFWQTLTLVASLHHDNQIVVASRWIAPDVVTGLLLDPGTHVIDPVTLTALPDEVTEIITSAGLSATPALLEASLAHAGGDLRTLGAAVLHLTAYRPSSGTDTSTENTIEIDWAELRVAQAQRDLDQLDLTDLVRRTAWLPHLDTTTVSLVTGDSPASVEHDLGLLEHQGLCHRDRTAHAAPVLRWSEHAHACAAHRSGLSGVDVDPEVADAVINQMVAIDAPGAALEAAVRARRLDRASSLYRRLAISRPSELTPGFDAALREVPTRQLLGHPLLSVARGVALMDNPATRSAAQQFLEPIAHRDSSALNGDSAEDRLIDLTVQSVILGSLGRRDASVAAATDAAALLHSPGFAAASCPLADVLACQLSRTLVEAGETEAGQHLISQALAAARPENAPLCAVHGRAYYAIDGRMPEALAMHAQAAADDALPPNEAGSIWGPRTESMARVGQALIKIDDFDVAGASAHLRGDTEDFDPTDHWVQFLRAAFSLANGSFSAMAPVLTAELEARPVVPSFATAHFTTFLALAWLATGQVTRAHSVLALGGAETGIQTPALLVSEMLTSGPAAALDLAPHLDALPGHTVRSRAALETLTAAVALRIGNQQTARDRLLRSVALHANHGVRAHLTMMDRVDLQAVIDLGRSLALPTVDAFLEGSETLFIGSTARPLMPVLLTERETAVLFALVHEPSRRAIAQRLHVSENTVKSQLRSLYRKLDVTDRASAIIRAVDLALLPGGVQPAPGADAR</sequence>
<organism evidence="2 3">
    <name type="scientific">Nocardioides yefusunii</name>
    <dbReference type="NCBI Taxonomy" id="2500546"/>
    <lineage>
        <taxon>Bacteria</taxon>
        <taxon>Bacillati</taxon>
        <taxon>Actinomycetota</taxon>
        <taxon>Actinomycetes</taxon>
        <taxon>Propionibacteriales</taxon>
        <taxon>Nocardioidaceae</taxon>
        <taxon>Nocardioides</taxon>
    </lineage>
</organism>
<dbReference type="CDD" id="cd06170">
    <property type="entry name" value="LuxR_C_like"/>
    <property type="match status" value="1"/>
</dbReference>
<dbReference type="InterPro" id="IPR036388">
    <property type="entry name" value="WH-like_DNA-bd_sf"/>
</dbReference>
<gene>
    <name evidence="2" type="ORF">ACFPWU_08170</name>
</gene>
<dbReference type="SUPFAM" id="SSF52540">
    <property type="entry name" value="P-loop containing nucleoside triphosphate hydrolases"/>
    <property type="match status" value="1"/>
</dbReference>
<reference evidence="3" key="1">
    <citation type="journal article" date="2019" name="Int. J. Syst. Evol. Microbiol.">
        <title>The Global Catalogue of Microorganisms (GCM) 10K type strain sequencing project: providing services to taxonomists for standard genome sequencing and annotation.</title>
        <authorList>
            <consortium name="The Broad Institute Genomics Platform"/>
            <consortium name="The Broad Institute Genome Sequencing Center for Infectious Disease"/>
            <person name="Wu L."/>
            <person name="Ma J."/>
        </authorList>
    </citation>
    <scope>NUCLEOTIDE SEQUENCE [LARGE SCALE GENOMIC DNA]</scope>
    <source>
        <strain evidence="3">DFY28</strain>
    </source>
</reference>
<dbReference type="InterPro" id="IPR016032">
    <property type="entry name" value="Sig_transdc_resp-reg_C-effctor"/>
</dbReference>
<evidence type="ECO:0000313" key="3">
    <source>
        <dbReference type="Proteomes" id="UP001596098"/>
    </source>
</evidence>
<dbReference type="SMART" id="SM00421">
    <property type="entry name" value="HTH_LUXR"/>
    <property type="match status" value="1"/>
</dbReference>
<keyword evidence="3" id="KW-1185">Reference proteome</keyword>
<dbReference type="InterPro" id="IPR000792">
    <property type="entry name" value="Tscrpt_reg_LuxR_C"/>
</dbReference>
<accession>A0ABW1R0L8</accession>
<dbReference type="Pfam" id="PF00196">
    <property type="entry name" value="GerE"/>
    <property type="match status" value="1"/>
</dbReference>
<dbReference type="Gene3D" id="3.40.50.300">
    <property type="entry name" value="P-loop containing nucleotide triphosphate hydrolases"/>
    <property type="match status" value="1"/>
</dbReference>
<dbReference type="SUPFAM" id="SSF46894">
    <property type="entry name" value="C-terminal effector domain of the bipartite response regulators"/>
    <property type="match status" value="1"/>
</dbReference>